<comment type="similarity">
    <text evidence="2">Belongs to the VirD4/TraG family.</text>
</comment>
<dbReference type="InterPro" id="IPR051539">
    <property type="entry name" value="T4SS-coupling_protein"/>
</dbReference>
<keyword evidence="5" id="KW-0184">Conjugation</keyword>
<dbReference type="Proteomes" id="UP000298664">
    <property type="component" value="Chromosome Circular"/>
</dbReference>
<organism evidence="8 9">
    <name type="scientific">Agrobacterium larrymoorei</name>
    <dbReference type="NCBI Taxonomy" id="160699"/>
    <lineage>
        <taxon>Bacteria</taxon>
        <taxon>Pseudomonadati</taxon>
        <taxon>Pseudomonadota</taxon>
        <taxon>Alphaproteobacteria</taxon>
        <taxon>Hyphomicrobiales</taxon>
        <taxon>Rhizobiaceae</taxon>
        <taxon>Rhizobium/Agrobacterium group</taxon>
        <taxon>Agrobacterium</taxon>
    </lineage>
</organism>
<evidence type="ECO:0000256" key="2">
    <source>
        <dbReference type="ARBA" id="ARBA00008806"/>
    </source>
</evidence>
<dbReference type="CDD" id="cd01127">
    <property type="entry name" value="TrwB_TraG_TraD_VirD4"/>
    <property type="match status" value="2"/>
</dbReference>
<evidence type="ECO:0000256" key="1">
    <source>
        <dbReference type="ARBA" id="ARBA00004651"/>
    </source>
</evidence>
<dbReference type="AlphaFoldDB" id="A0AAF0KC62"/>
<evidence type="ECO:0000256" key="6">
    <source>
        <dbReference type="ARBA" id="ARBA00022989"/>
    </source>
</evidence>
<evidence type="ECO:0000256" key="3">
    <source>
        <dbReference type="ARBA" id="ARBA00022475"/>
    </source>
</evidence>
<dbReference type="RefSeq" id="WP_137394311.1">
    <property type="nucleotide sequence ID" value="NZ_CP124733.1"/>
</dbReference>
<reference evidence="8" key="1">
    <citation type="submission" date="2023-05" db="EMBL/GenBank/DDBJ databases">
        <title>Complete genome sequence of Agrobacterium larrymoorei CFBP5477.</title>
        <authorList>
            <person name="Yen H.-C."/>
            <person name="Chou L."/>
            <person name="Lin Y.-C."/>
            <person name="Lai E.-M."/>
            <person name="Kuo C.-H."/>
        </authorList>
    </citation>
    <scope>NUCLEOTIDE SEQUENCE</scope>
    <source>
        <strain evidence="8">CFBP5477</strain>
    </source>
</reference>
<dbReference type="EMBL" id="CP124733">
    <property type="protein sequence ID" value="WHA39745.1"/>
    <property type="molecule type" value="Genomic_DNA"/>
</dbReference>
<dbReference type="GO" id="GO:0005886">
    <property type="term" value="C:plasma membrane"/>
    <property type="evidence" value="ECO:0007669"/>
    <property type="project" value="UniProtKB-SubCell"/>
</dbReference>
<gene>
    <name evidence="8" type="ORF">CFBP5477_007725</name>
</gene>
<evidence type="ECO:0000256" key="5">
    <source>
        <dbReference type="ARBA" id="ARBA00022971"/>
    </source>
</evidence>
<keyword evidence="3" id="KW-1003">Cell membrane</keyword>
<evidence type="ECO:0000313" key="9">
    <source>
        <dbReference type="Proteomes" id="UP000298664"/>
    </source>
</evidence>
<evidence type="ECO:0000256" key="4">
    <source>
        <dbReference type="ARBA" id="ARBA00022692"/>
    </source>
</evidence>
<dbReference type="InterPro" id="IPR003688">
    <property type="entry name" value="TraG/VirD4"/>
</dbReference>
<proteinExistence type="inferred from homology"/>
<accession>A0AAF0KC62</accession>
<comment type="subcellular location">
    <subcellularLocation>
        <location evidence="1">Cell membrane</location>
        <topology evidence="1">Multi-pass membrane protein</topology>
    </subcellularLocation>
</comment>
<dbReference type="PANTHER" id="PTHR37937">
    <property type="entry name" value="CONJUGATIVE TRANSFER: DNA TRANSPORT"/>
    <property type="match status" value="1"/>
</dbReference>
<keyword evidence="4" id="KW-0812">Transmembrane</keyword>
<dbReference type="Gene3D" id="3.40.50.300">
    <property type="entry name" value="P-loop containing nucleotide triphosphate hydrolases"/>
    <property type="match status" value="1"/>
</dbReference>
<evidence type="ECO:0000256" key="7">
    <source>
        <dbReference type="ARBA" id="ARBA00023136"/>
    </source>
</evidence>
<sequence length="575" mass="63365">MGNTFDPLHGLGKDLSILSKWLAWSFKAGRLIKARNARKQVEELYGPEVADAVEAAVRSGRNPDPIIERARRDLADRQEREGQLADPPPLYGSARWPTLADLQPYLRDSDAFNDPRSILLGSYIHDDPAKPTSYVHWDADGHLLTIAPTRSGKALTTIIPNLLRYQGSCVVLDPKGELYDATSKWRSSLGPVYRIAPFSTDRTKPTHRFDPVSQIASEADARAIAQQMFPPDPKASSFFADDAEGFLTAVILYVRHNAPPNRRNLTTVSQMAALKGASLLQAVQKMASFPPSASAANALLDKDPQRGLKVLQDTLTSKINRWLDAEIQASTAGSDVDFRSLKDGTATVYIEIPFPMMKTYAGWLRVVLKAALDSMIANPKIPEIPVLFVLDEFLNIGPFPEFRDAIRTHAGAGVRLWFFLQDIHSIEEHYPGNSWRPFLNCAVKQFFGVNDHDTATMIGSYLGHKTHAIRTTSASANVSSHLGGWYDTASTNTGFSMTEGVQFLGRPLMTPDEIRELLGGWAADGWRHGIIDIAGTRPFKAQMVVHTKSANCRDRVGTFSSGDDNDRTGSTFGMA</sequence>
<name>A0AAF0KC62_9HYPH</name>
<dbReference type="InterPro" id="IPR027417">
    <property type="entry name" value="P-loop_NTPase"/>
</dbReference>
<protein>
    <submittedName>
        <fullName evidence="8">Type IV secretory system conjugative DNA transfer family protein</fullName>
    </submittedName>
</protein>
<evidence type="ECO:0000313" key="8">
    <source>
        <dbReference type="EMBL" id="WHA39745.1"/>
    </source>
</evidence>
<dbReference type="PANTHER" id="PTHR37937:SF1">
    <property type="entry name" value="CONJUGATIVE TRANSFER: DNA TRANSPORT"/>
    <property type="match status" value="1"/>
</dbReference>
<keyword evidence="6" id="KW-1133">Transmembrane helix</keyword>
<keyword evidence="7" id="KW-0472">Membrane</keyword>
<dbReference type="Pfam" id="PF02534">
    <property type="entry name" value="T4SS-DNA_transf"/>
    <property type="match status" value="1"/>
</dbReference>
<dbReference type="SUPFAM" id="SSF52540">
    <property type="entry name" value="P-loop containing nucleoside triphosphate hydrolases"/>
    <property type="match status" value="1"/>
</dbReference>